<dbReference type="RefSeq" id="XP_047606023.1">
    <property type="nucleotide sequence ID" value="XM_047751058.1"/>
</dbReference>
<evidence type="ECO:0000313" key="2">
    <source>
        <dbReference type="EMBL" id="KFL61295.1"/>
    </source>
</evidence>
<gene>
    <name evidence="2" type="ORF">TERG_12036</name>
</gene>
<dbReference type="AlphaFoldDB" id="A0A080WMD3"/>
<organism evidence="2 3">
    <name type="scientific">Trichophyton rubrum (strain ATCC MYA-4607 / CBS 118892)</name>
    <name type="common">Athlete's foot fungus</name>
    <dbReference type="NCBI Taxonomy" id="559305"/>
    <lineage>
        <taxon>Eukaryota</taxon>
        <taxon>Fungi</taxon>
        <taxon>Dikarya</taxon>
        <taxon>Ascomycota</taxon>
        <taxon>Pezizomycotina</taxon>
        <taxon>Eurotiomycetes</taxon>
        <taxon>Eurotiomycetidae</taxon>
        <taxon>Onygenales</taxon>
        <taxon>Arthrodermataceae</taxon>
        <taxon>Trichophyton</taxon>
    </lineage>
</organism>
<dbReference type="VEuPathDB" id="FungiDB:TERG_12036"/>
<dbReference type="EMBL" id="GG700650">
    <property type="protein sequence ID" value="KFL61295.1"/>
    <property type="molecule type" value="Genomic_DNA"/>
</dbReference>
<feature type="compositionally biased region" description="Basic and acidic residues" evidence="1">
    <location>
        <begin position="52"/>
        <end position="64"/>
    </location>
</feature>
<dbReference type="HOGENOM" id="CLU_1134247_0_0_1"/>
<name>A0A080WMD3_TRIRC</name>
<reference evidence="3" key="1">
    <citation type="journal article" date="2012" name="MBio">
        <title>Comparative genome analysis of Trichophyton rubrum and related dermatophytes reveals candidate genes involved in infection.</title>
        <authorList>
            <person name="Martinez D.A."/>
            <person name="Oliver B.G."/>
            <person name="Graeser Y."/>
            <person name="Goldberg J.M."/>
            <person name="Li W."/>
            <person name="Martinez-Rossi N.M."/>
            <person name="Monod M."/>
            <person name="Shelest E."/>
            <person name="Barton R.C."/>
            <person name="Birch E."/>
            <person name="Brakhage A.A."/>
            <person name="Chen Z."/>
            <person name="Gurr S.J."/>
            <person name="Heiman D."/>
            <person name="Heitman J."/>
            <person name="Kosti I."/>
            <person name="Rossi A."/>
            <person name="Saif S."/>
            <person name="Samalova M."/>
            <person name="Saunders C.W."/>
            <person name="Shea T."/>
            <person name="Summerbell R.C."/>
            <person name="Xu J."/>
            <person name="Young S."/>
            <person name="Zeng Q."/>
            <person name="Birren B.W."/>
            <person name="Cuomo C.A."/>
            <person name="White T.C."/>
        </authorList>
    </citation>
    <scope>NUCLEOTIDE SEQUENCE [LARGE SCALE GENOMIC DNA]</scope>
    <source>
        <strain evidence="3">ATCC MYA-4607 / CBS 118892</strain>
    </source>
</reference>
<evidence type="ECO:0000256" key="1">
    <source>
        <dbReference type="SAM" id="MobiDB-lite"/>
    </source>
</evidence>
<proteinExistence type="predicted"/>
<accession>A0A080WMD3</accession>
<dbReference type="Proteomes" id="UP000008864">
    <property type="component" value="Unassembled WGS sequence"/>
</dbReference>
<keyword evidence="3" id="KW-1185">Reference proteome</keyword>
<feature type="region of interest" description="Disordered" evidence="1">
    <location>
        <begin position="45"/>
        <end position="72"/>
    </location>
</feature>
<evidence type="ECO:0000313" key="3">
    <source>
        <dbReference type="Proteomes" id="UP000008864"/>
    </source>
</evidence>
<protein>
    <submittedName>
        <fullName evidence="2">Uncharacterized protein</fullName>
    </submittedName>
</protein>
<dbReference type="InParanoid" id="A0A080WMD3"/>
<dbReference type="GeneID" id="71777342"/>
<sequence length="245" mass="27515">MRWNEPVNDCSANGLLDERLRHPHKRSLAVTESGLPFMPMFTAPAPSSWPEKQIRQRENNEYSPRHSGRGRASLEPHVHACQVVTWLGQLGGLAAINLRRNAISQRLPRDIGPTLRLVISNCSETGAERHSGIFSARSSSALPGPSKVSILQETWDVQHDLLTPRRRHFVSLSGFLGGYRLLLLILGRDSRGGQQTRISGWIEMLCDLRNVLVFRDVPSSVIFVRFSWTITMSAEPHGNQAYSEF</sequence>